<name>A0A3D9V9V7_THECX</name>
<keyword evidence="2" id="KW-0732">Signal</keyword>
<dbReference type="OrthoDB" id="597632at2"/>
<dbReference type="EMBL" id="QTUC01000001">
    <property type="protein sequence ID" value="REF37483.1"/>
    <property type="molecule type" value="Genomic_DNA"/>
</dbReference>
<sequence>MWTSASAQSPGRCVRVGAALLGALALAAAACTGSGSSGGSNGEDGEGTRASVETPDIRVRDVRGLGKILVNAHGRPLYVNNVDTAGRIRCAGACSVTWRPFEISAESVPSKLPGINGTFSVVERPDGTRQLALTGRPLYAYVEDKEPGRAAGNWVTVSFSGSSFTWRVVTATGALPPHPTESPSPTTNSEQASS</sequence>
<gene>
    <name evidence="3" type="ORF">DFJ64_2927</name>
</gene>
<dbReference type="PANTHER" id="PTHR39335:SF1">
    <property type="entry name" value="BLL4220 PROTEIN"/>
    <property type="match status" value="1"/>
</dbReference>
<feature type="signal peptide" evidence="2">
    <location>
        <begin position="1"/>
        <end position="29"/>
    </location>
</feature>
<evidence type="ECO:0000256" key="2">
    <source>
        <dbReference type="SAM" id="SignalP"/>
    </source>
</evidence>
<dbReference type="PANTHER" id="PTHR39335">
    <property type="entry name" value="BLL4220 PROTEIN"/>
    <property type="match status" value="1"/>
</dbReference>
<evidence type="ECO:0000313" key="3">
    <source>
        <dbReference type="EMBL" id="REF37483.1"/>
    </source>
</evidence>
<organism evidence="3 4">
    <name type="scientific">Thermasporomyces composti</name>
    <dbReference type="NCBI Taxonomy" id="696763"/>
    <lineage>
        <taxon>Bacteria</taxon>
        <taxon>Bacillati</taxon>
        <taxon>Actinomycetota</taxon>
        <taxon>Actinomycetes</taxon>
        <taxon>Propionibacteriales</taxon>
        <taxon>Nocardioidaceae</taxon>
        <taxon>Thermasporomyces</taxon>
    </lineage>
</organism>
<accession>A0A3D9V9V7</accession>
<protein>
    <submittedName>
        <fullName evidence="3">Secreted repeat protein with Y-X4-D motif</fullName>
    </submittedName>
</protein>
<comment type="caution">
    <text evidence="3">The sequence shown here is derived from an EMBL/GenBank/DDBJ whole genome shotgun (WGS) entry which is preliminary data.</text>
</comment>
<feature type="region of interest" description="Disordered" evidence="1">
    <location>
        <begin position="173"/>
        <end position="194"/>
    </location>
</feature>
<reference evidence="3 4" key="1">
    <citation type="submission" date="2018-08" db="EMBL/GenBank/DDBJ databases">
        <title>Sequencing the genomes of 1000 actinobacteria strains.</title>
        <authorList>
            <person name="Klenk H.-P."/>
        </authorList>
    </citation>
    <scope>NUCLEOTIDE SEQUENCE [LARGE SCALE GENOMIC DNA]</scope>
    <source>
        <strain evidence="3 4">DSM 22891</strain>
    </source>
</reference>
<proteinExistence type="predicted"/>
<dbReference type="Pfam" id="PF03640">
    <property type="entry name" value="Lipoprotein_15"/>
    <property type="match status" value="1"/>
</dbReference>
<dbReference type="GO" id="GO:0043448">
    <property type="term" value="P:alkane catabolic process"/>
    <property type="evidence" value="ECO:0007669"/>
    <property type="project" value="TreeGrafter"/>
</dbReference>
<dbReference type="Proteomes" id="UP000256485">
    <property type="component" value="Unassembled WGS sequence"/>
</dbReference>
<dbReference type="AlphaFoldDB" id="A0A3D9V9V7"/>
<dbReference type="InterPro" id="IPR005297">
    <property type="entry name" value="Lipoprotein_repeat"/>
</dbReference>
<evidence type="ECO:0000313" key="4">
    <source>
        <dbReference type="Proteomes" id="UP000256485"/>
    </source>
</evidence>
<feature type="region of interest" description="Disordered" evidence="1">
    <location>
        <begin position="34"/>
        <end position="53"/>
    </location>
</feature>
<feature type="compositionally biased region" description="Low complexity" evidence="1">
    <location>
        <begin position="183"/>
        <end position="194"/>
    </location>
</feature>
<keyword evidence="4" id="KW-1185">Reference proteome</keyword>
<feature type="chain" id="PRO_5039057873" evidence="2">
    <location>
        <begin position="30"/>
        <end position="194"/>
    </location>
</feature>
<evidence type="ECO:0000256" key="1">
    <source>
        <dbReference type="SAM" id="MobiDB-lite"/>
    </source>
</evidence>